<keyword evidence="3" id="KW-0694">RNA-binding</keyword>
<protein>
    <submittedName>
        <fullName evidence="4">Flagellar biosynthesis regulator FlbT</fullName>
    </submittedName>
</protein>
<reference evidence="5" key="1">
    <citation type="journal article" date="2014" name="FEMS Microbiol. Lett.">
        <title>Draft Genomic DNA Sequence of the Facultatively Methylotrophic Bacterium Acidomonas methanolica type strain MB58.</title>
        <authorList>
            <person name="Higashiura N."/>
            <person name="Hadano H."/>
            <person name="Hirakawa H."/>
            <person name="Matsutani M."/>
            <person name="Takabe S."/>
            <person name="Matsushita K."/>
            <person name="Azuma Y."/>
        </authorList>
    </citation>
    <scope>NUCLEOTIDE SEQUENCE [LARGE SCALE GENOMIC DNA]</scope>
    <source>
        <strain evidence="5">MB58</strain>
    </source>
</reference>
<keyword evidence="4" id="KW-0969">Cilium</keyword>
<evidence type="ECO:0000256" key="3">
    <source>
        <dbReference type="ARBA" id="ARBA00022884"/>
    </source>
</evidence>
<dbReference type="Proteomes" id="UP000019760">
    <property type="component" value="Unassembled WGS sequence"/>
</dbReference>
<dbReference type="RefSeq" id="WP_042056665.1">
    <property type="nucleotide sequence ID" value="NZ_BAND01000016.1"/>
</dbReference>
<dbReference type="GO" id="GO:0044781">
    <property type="term" value="P:bacterial-type flagellum organization"/>
    <property type="evidence" value="ECO:0007669"/>
    <property type="project" value="UniProtKB-KW"/>
</dbReference>
<dbReference type="EMBL" id="BAND01000016">
    <property type="protein sequence ID" value="GAJ28252.1"/>
    <property type="molecule type" value="Genomic_DNA"/>
</dbReference>
<accession>A0A023D2A0</accession>
<dbReference type="Pfam" id="PF07378">
    <property type="entry name" value="FlbT"/>
    <property type="match status" value="1"/>
</dbReference>
<keyword evidence="2" id="KW-1005">Bacterial flagellum biogenesis</keyword>
<dbReference type="AlphaFoldDB" id="A0A023D2A0"/>
<organism evidence="4 5">
    <name type="scientific">Acidomonas methanolica NBRC 104435</name>
    <dbReference type="NCBI Taxonomy" id="1231351"/>
    <lineage>
        <taxon>Bacteria</taxon>
        <taxon>Pseudomonadati</taxon>
        <taxon>Pseudomonadota</taxon>
        <taxon>Alphaproteobacteria</taxon>
        <taxon>Acetobacterales</taxon>
        <taxon>Acetobacteraceae</taxon>
        <taxon>Acidomonas</taxon>
    </lineage>
</organism>
<keyword evidence="4" id="KW-0282">Flagellum</keyword>
<evidence type="ECO:0000256" key="1">
    <source>
        <dbReference type="ARBA" id="ARBA00022491"/>
    </source>
</evidence>
<name>A0A023D2A0_ACIMT</name>
<keyword evidence="1" id="KW-0678">Repressor</keyword>
<sequence>MAGLELRFGAGDRLIVNGAAIQFTSEARIRFANKVEFLYGRQIMGPHEATTPARRIYFALQTAYIGSPEERGRALESAAYFIEAFAAETTSNHARNLLALALAAAKARRGHESLKLARRIIRHEDTVLAEGPDGPEKRDGR</sequence>
<keyword evidence="4" id="KW-0966">Cell projection</keyword>
<keyword evidence="5" id="KW-1185">Reference proteome</keyword>
<dbReference type="GO" id="GO:0048027">
    <property type="term" value="F:mRNA 5'-UTR binding"/>
    <property type="evidence" value="ECO:0007669"/>
    <property type="project" value="InterPro"/>
</dbReference>
<evidence type="ECO:0000313" key="4">
    <source>
        <dbReference type="EMBL" id="GAJ28252.1"/>
    </source>
</evidence>
<evidence type="ECO:0000313" key="5">
    <source>
        <dbReference type="Proteomes" id="UP000019760"/>
    </source>
</evidence>
<dbReference type="GO" id="GO:1902209">
    <property type="term" value="P:negative regulation of bacterial-type flagellum assembly"/>
    <property type="evidence" value="ECO:0007669"/>
    <property type="project" value="InterPro"/>
</dbReference>
<comment type="caution">
    <text evidence="4">The sequence shown here is derived from an EMBL/GenBank/DDBJ whole genome shotgun (WGS) entry which is preliminary data.</text>
</comment>
<dbReference type="GO" id="GO:0006402">
    <property type="term" value="P:mRNA catabolic process"/>
    <property type="evidence" value="ECO:0007669"/>
    <property type="project" value="InterPro"/>
</dbReference>
<gene>
    <name evidence="4" type="ORF">Amme_016_035</name>
</gene>
<dbReference type="InterPro" id="IPR009967">
    <property type="entry name" value="Flagellum_FlbT"/>
</dbReference>
<dbReference type="OrthoDB" id="8561314at2"/>
<evidence type="ECO:0000256" key="2">
    <source>
        <dbReference type="ARBA" id="ARBA00022795"/>
    </source>
</evidence>
<reference evidence="4 5" key="2">
    <citation type="journal article" date="2014" name="FEMS Microbiol. Lett.">
        <title>Draft genomic DNA sequence of the facultatively methylotrophic bacterium Acidomonas methanolica type strain MB58.</title>
        <authorList>
            <person name="Higashiura N."/>
            <person name="Hadano H."/>
            <person name="Hirakawa H."/>
            <person name="Matsutani M."/>
            <person name="Takabe S."/>
            <person name="Matsushita K."/>
            <person name="Azuma Y."/>
        </authorList>
    </citation>
    <scope>NUCLEOTIDE SEQUENCE [LARGE SCALE GENOMIC DNA]</scope>
    <source>
        <strain evidence="4 5">MB58</strain>
    </source>
</reference>
<proteinExistence type="predicted"/>